<feature type="transmembrane region" description="Helical" evidence="1">
    <location>
        <begin position="39"/>
        <end position="65"/>
    </location>
</feature>
<accession>A0A2M6W3T7</accession>
<evidence type="ECO:0000313" key="2">
    <source>
        <dbReference type="EMBL" id="PIT87390.1"/>
    </source>
</evidence>
<dbReference type="AlphaFoldDB" id="A0A2M6W3T7"/>
<protein>
    <submittedName>
        <fullName evidence="2">Uncharacterized protein</fullName>
    </submittedName>
</protein>
<evidence type="ECO:0000256" key="1">
    <source>
        <dbReference type="SAM" id="Phobius"/>
    </source>
</evidence>
<sequence length="129" mass="13990">MADLKQNKKKIALSTSQEIDAAVALSRQKKQVMVAGDRVFAPLSHALVWVVVSIVVVVGGMWLYWSPSSMHTDDEIADLVALHLAGSDTDSADTIGLSDSITDKLNQNPGQSEDNSDLIADMVREQLVR</sequence>
<name>A0A2M6W3T7_9BACT</name>
<proteinExistence type="predicted"/>
<gene>
    <name evidence="2" type="ORF">COU31_03190</name>
</gene>
<dbReference type="EMBL" id="PFBX01000032">
    <property type="protein sequence ID" value="PIT87390.1"/>
    <property type="molecule type" value="Genomic_DNA"/>
</dbReference>
<comment type="caution">
    <text evidence="2">The sequence shown here is derived from an EMBL/GenBank/DDBJ whole genome shotgun (WGS) entry which is preliminary data.</text>
</comment>
<keyword evidence="1" id="KW-1133">Transmembrane helix</keyword>
<evidence type="ECO:0000313" key="3">
    <source>
        <dbReference type="Proteomes" id="UP000231183"/>
    </source>
</evidence>
<reference evidence="3" key="1">
    <citation type="submission" date="2017-09" db="EMBL/GenBank/DDBJ databases">
        <title>Depth-based differentiation of microbial function through sediment-hosted aquifers and enrichment of novel symbionts in the deep terrestrial subsurface.</title>
        <authorList>
            <person name="Probst A.J."/>
            <person name="Ladd B."/>
            <person name="Jarett J.K."/>
            <person name="Geller-Mcgrath D.E."/>
            <person name="Sieber C.M.K."/>
            <person name="Emerson J.B."/>
            <person name="Anantharaman K."/>
            <person name="Thomas B.C."/>
            <person name="Malmstrom R."/>
            <person name="Stieglmeier M."/>
            <person name="Klingl A."/>
            <person name="Woyke T."/>
            <person name="Ryan C.M."/>
            <person name="Banfield J.F."/>
        </authorList>
    </citation>
    <scope>NUCLEOTIDE SEQUENCE [LARGE SCALE GENOMIC DNA]</scope>
</reference>
<keyword evidence="1" id="KW-0812">Transmembrane</keyword>
<organism evidence="2 3">
    <name type="scientific">Candidatus Magasanikbacteria bacterium CG10_big_fil_rev_8_21_14_0_10_40_10</name>
    <dbReference type="NCBI Taxonomy" id="1974648"/>
    <lineage>
        <taxon>Bacteria</taxon>
        <taxon>Candidatus Magasanikiibacteriota</taxon>
    </lineage>
</organism>
<dbReference type="Proteomes" id="UP000231183">
    <property type="component" value="Unassembled WGS sequence"/>
</dbReference>
<keyword evidence="1" id="KW-0472">Membrane</keyword>